<dbReference type="AlphaFoldDB" id="A0A2I0A300"/>
<keyword evidence="5" id="KW-1185">Reference proteome</keyword>
<organism evidence="4 5">
    <name type="scientific">Apostasia shenzhenica</name>
    <dbReference type="NCBI Taxonomy" id="1088818"/>
    <lineage>
        <taxon>Eukaryota</taxon>
        <taxon>Viridiplantae</taxon>
        <taxon>Streptophyta</taxon>
        <taxon>Embryophyta</taxon>
        <taxon>Tracheophyta</taxon>
        <taxon>Spermatophyta</taxon>
        <taxon>Magnoliopsida</taxon>
        <taxon>Liliopsida</taxon>
        <taxon>Asparagales</taxon>
        <taxon>Orchidaceae</taxon>
        <taxon>Apostasioideae</taxon>
        <taxon>Apostasia</taxon>
    </lineage>
</organism>
<dbReference type="Gene3D" id="3.40.50.1820">
    <property type="entry name" value="alpha/beta hydrolase"/>
    <property type="match status" value="1"/>
</dbReference>
<dbReference type="EC" id="4.2.1.105" evidence="4"/>
<dbReference type="EMBL" id="KZ452036">
    <property type="protein sequence ID" value="PKA49931.1"/>
    <property type="molecule type" value="Genomic_DNA"/>
</dbReference>
<protein>
    <submittedName>
        <fullName evidence="4">Putative carboxylesterase 3</fullName>
        <ecNumber evidence="4">4.2.1.105</ecNumber>
    </submittedName>
</protein>
<feature type="chain" id="PRO_5014197304" evidence="2">
    <location>
        <begin position="20"/>
        <end position="369"/>
    </location>
</feature>
<proteinExistence type="predicted"/>
<feature type="signal peptide" evidence="2">
    <location>
        <begin position="1"/>
        <end position="19"/>
    </location>
</feature>
<evidence type="ECO:0000256" key="2">
    <source>
        <dbReference type="SAM" id="SignalP"/>
    </source>
</evidence>
<dbReference type="SUPFAM" id="SSF53474">
    <property type="entry name" value="alpha/beta-Hydrolases"/>
    <property type="match status" value="1"/>
</dbReference>
<feature type="compositionally biased region" description="Low complexity" evidence="1">
    <location>
        <begin position="240"/>
        <end position="262"/>
    </location>
</feature>
<dbReference type="InterPro" id="IPR013094">
    <property type="entry name" value="AB_hydrolase_3"/>
</dbReference>
<dbReference type="Proteomes" id="UP000236161">
    <property type="component" value="Unassembled WGS sequence"/>
</dbReference>
<dbReference type="PANTHER" id="PTHR23024">
    <property type="entry name" value="ARYLACETAMIDE DEACETYLASE"/>
    <property type="match status" value="1"/>
</dbReference>
<dbReference type="PANTHER" id="PTHR23024:SF577">
    <property type="entry name" value="CARBOXYLESTERASE 2-RELATED"/>
    <property type="match status" value="1"/>
</dbReference>
<accession>A0A2I0A300</accession>
<keyword evidence="2" id="KW-0732">Signal</keyword>
<dbReference type="GO" id="GO:0033987">
    <property type="term" value="F:2-hydroxyisoflavanone dehydratase activity"/>
    <property type="evidence" value="ECO:0007669"/>
    <property type="project" value="UniProtKB-EC"/>
</dbReference>
<feature type="region of interest" description="Disordered" evidence="1">
    <location>
        <begin position="237"/>
        <end position="264"/>
    </location>
</feature>
<dbReference type="OrthoDB" id="408631at2759"/>
<feature type="region of interest" description="Disordered" evidence="1">
    <location>
        <begin position="299"/>
        <end position="333"/>
    </location>
</feature>
<feature type="domain" description="Alpha/beta hydrolase fold-3" evidence="3">
    <location>
        <begin position="105"/>
        <end position="219"/>
    </location>
</feature>
<keyword evidence="4" id="KW-0456">Lyase</keyword>
<dbReference type="InterPro" id="IPR050466">
    <property type="entry name" value="Carboxylest/Gibb_receptor"/>
</dbReference>
<sequence length="369" mass="39780">MGLIQNLLLRLTFFYFSIPLPKDSPANVPSAINTAGDATDVAFEISGMIRVYSDVRVERLKGTDVVPPSFDLATGVLSKDVVINSSVGLAARLYLLTTESKLPVLIYFHGGAFCIESPFSPMYHSHLNNLSSLGPLLAVSVNYSLAPEHPLPAAYDDSWTAIRWVLSRADPWLASLGDFRRVYITGDSAGANICHQMALRDREEGLAAIKGMALVDPYFTGKPASLRLLVWPRQSRVAKPSATSSPPTTSSPSPQLASSSTTGDLFSVRPDRCATSCGHVNLVSLGHRRPLLHLLDRRAHHPPTTSSPPPRSASSSTTGDLFSRSPSPPARRRSNCFSVGVHSAIEGPLLTLPSLIFAGLVFCRCSHSH</sequence>
<evidence type="ECO:0000313" key="4">
    <source>
        <dbReference type="EMBL" id="PKA49931.1"/>
    </source>
</evidence>
<reference evidence="4 5" key="1">
    <citation type="journal article" date="2017" name="Nature">
        <title>The Apostasia genome and the evolution of orchids.</title>
        <authorList>
            <person name="Zhang G.Q."/>
            <person name="Liu K.W."/>
            <person name="Li Z."/>
            <person name="Lohaus R."/>
            <person name="Hsiao Y.Y."/>
            <person name="Niu S.C."/>
            <person name="Wang J.Y."/>
            <person name="Lin Y.C."/>
            <person name="Xu Q."/>
            <person name="Chen L.J."/>
            <person name="Yoshida K."/>
            <person name="Fujiwara S."/>
            <person name="Wang Z.W."/>
            <person name="Zhang Y.Q."/>
            <person name="Mitsuda N."/>
            <person name="Wang M."/>
            <person name="Liu G.H."/>
            <person name="Pecoraro L."/>
            <person name="Huang H.X."/>
            <person name="Xiao X.J."/>
            <person name="Lin M."/>
            <person name="Wu X.Y."/>
            <person name="Wu W.L."/>
            <person name="Chen Y.Y."/>
            <person name="Chang S.B."/>
            <person name="Sakamoto S."/>
            <person name="Ohme-Takagi M."/>
            <person name="Yagi M."/>
            <person name="Zeng S.J."/>
            <person name="Shen C.Y."/>
            <person name="Yeh C.M."/>
            <person name="Luo Y.B."/>
            <person name="Tsai W.C."/>
            <person name="Van de Peer Y."/>
            <person name="Liu Z.J."/>
        </authorList>
    </citation>
    <scope>NUCLEOTIDE SEQUENCE [LARGE SCALE GENOMIC DNA]</scope>
    <source>
        <strain evidence="5">cv. Shenzhen</strain>
        <tissue evidence="4">Stem</tissue>
    </source>
</reference>
<dbReference type="STRING" id="1088818.A0A2I0A300"/>
<evidence type="ECO:0000256" key="1">
    <source>
        <dbReference type="SAM" id="MobiDB-lite"/>
    </source>
</evidence>
<dbReference type="GO" id="GO:0016787">
    <property type="term" value="F:hydrolase activity"/>
    <property type="evidence" value="ECO:0007669"/>
    <property type="project" value="InterPro"/>
</dbReference>
<name>A0A2I0A300_9ASPA</name>
<dbReference type="Pfam" id="PF07859">
    <property type="entry name" value="Abhydrolase_3"/>
    <property type="match status" value="1"/>
</dbReference>
<gene>
    <name evidence="4" type="primary">CXE3</name>
    <name evidence="4" type="ORF">AXF42_Ash019247</name>
</gene>
<evidence type="ECO:0000259" key="3">
    <source>
        <dbReference type="Pfam" id="PF07859"/>
    </source>
</evidence>
<dbReference type="InterPro" id="IPR029058">
    <property type="entry name" value="AB_hydrolase_fold"/>
</dbReference>
<evidence type="ECO:0000313" key="5">
    <source>
        <dbReference type="Proteomes" id="UP000236161"/>
    </source>
</evidence>